<proteinExistence type="predicted"/>
<comment type="caution">
    <text evidence="1">The sequence shown here is derived from an EMBL/GenBank/DDBJ whole genome shotgun (WGS) entry which is preliminary data.</text>
</comment>
<dbReference type="OrthoDB" id="8122238at2759"/>
<organism evidence="1 2">
    <name type="scientific">Araneus ventricosus</name>
    <name type="common">Orbweaver spider</name>
    <name type="synonym">Epeira ventricosa</name>
    <dbReference type="NCBI Taxonomy" id="182803"/>
    <lineage>
        <taxon>Eukaryota</taxon>
        <taxon>Metazoa</taxon>
        <taxon>Ecdysozoa</taxon>
        <taxon>Arthropoda</taxon>
        <taxon>Chelicerata</taxon>
        <taxon>Arachnida</taxon>
        <taxon>Araneae</taxon>
        <taxon>Araneomorphae</taxon>
        <taxon>Entelegynae</taxon>
        <taxon>Araneoidea</taxon>
        <taxon>Araneidae</taxon>
        <taxon>Araneus</taxon>
    </lineage>
</organism>
<dbReference type="Proteomes" id="UP000499080">
    <property type="component" value="Unassembled WGS sequence"/>
</dbReference>
<reference evidence="1 2" key="1">
    <citation type="journal article" date="2019" name="Sci. Rep.">
        <title>Orb-weaving spider Araneus ventricosus genome elucidates the spidroin gene catalogue.</title>
        <authorList>
            <person name="Kono N."/>
            <person name="Nakamura H."/>
            <person name="Ohtoshi R."/>
            <person name="Moran D.A.P."/>
            <person name="Shinohara A."/>
            <person name="Yoshida Y."/>
            <person name="Fujiwara M."/>
            <person name="Mori M."/>
            <person name="Tomita M."/>
            <person name="Arakawa K."/>
        </authorList>
    </citation>
    <scope>NUCLEOTIDE SEQUENCE [LARGE SCALE GENOMIC DNA]</scope>
</reference>
<evidence type="ECO:0000313" key="1">
    <source>
        <dbReference type="EMBL" id="GBN16657.1"/>
    </source>
</evidence>
<dbReference type="AlphaFoldDB" id="A0A4Y2LTF7"/>
<accession>A0A4Y2LTF7</accession>
<sequence>MDQPRPTYTEVLQSKPVAVSNVPVVSKRDSHAVLLRPKKPSSSEENIKAIENVLTARNSPIRISRIGKVSQGGLIIEAPTDADLKALEAEINCLPDLEDRFTVSRHKRRRTQIIILGVDNAVDKDRLTNGLLAKKPFSGRFKEQSTY</sequence>
<evidence type="ECO:0000313" key="2">
    <source>
        <dbReference type="Proteomes" id="UP000499080"/>
    </source>
</evidence>
<protein>
    <submittedName>
        <fullName evidence="1">Uncharacterized protein</fullName>
    </submittedName>
</protein>
<name>A0A4Y2LTF7_ARAVE</name>
<dbReference type="EMBL" id="BGPR01006177">
    <property type="protein sequence ID" value="GBN16657.1"/>
    <property type="molecule type" value="Genomic_DNA"/>
</dbReference>
<keyword evidence="2" id="KW-1185">Reference proteome</keyword>
<gene>
    <name evidence="1" type="ORF">AVEN_224670_1</name>
</gene>